<dbReference type="AlphaFoldDB" id="A0A175YK44"/>
<dbReference type="OMA" id="SANGQMF"/>
<sequence>METTKEEEEEKQEVWSWGAGTDGQLATGRIQDEHLPQLLPCSLFQHPISNLSCGGAHVIALLQGGKVLTWGRGTSGQLGHGDLLSCSLPKPVEFLQDFVVTCVSAGWNHSGFVSDKGCLFTCGDGSFGQLGHGDLKSQCTPLIVSSFASRHVKKIACGMRHTLALLEGPSGDQVYGFGSAKRGQLGIPYENVRYMSTPQCTRGLEDSNIVRISANGDHTAALSTDGHMYIWGRGFTGTSDISYPQCAISSTSLSQMALGWHHALVLTGNGEVFMFGGTRHGVLSDHQKTSMLKKATRNAEEPNKIIMERVPGLDGVKILQVAAGAEHSALVKEDGAIMTWGWGEHGQLGLGSTFDQTTPQFVSLNQRDSGQYTSIRVYCGSGFTYVIRTASPC</sequence>
<dbReference type="PRINTS" id="PR00633">
    <property type="entry name" value="RCCNDNSATION"/>
</dbReference>
<evidence type="ECO:0000259" key="3">
    <source>
        <dbReference type="Pfam" id="PF25390"/>
    </source>
</evidence>
<dbReference type="InterPro" id="IPR000408">
    <property type="entry name" value="Reg_chr_condens"/>
</dbReference>
<dbReference type="EMBL" id="CP093351">
    <property type="protein sequence ID" value="WOH16480.1"/>
    <property type="molecule type" value="Genomic_DNA"/>
</dbReference>
<evidence type="ECO:0000256" key="2">
    <source>
        <dbReference type="PROSITE-ProRule" id="PRU00235"/>
    </source>
</evidence>
<name>A0A175YK44_DAUCS</name>
<dbReference type="PROSITE" id="PS00626">
    <property type="entry name" value="RCC1_2"/>
    <property type="match status" value="2"/>
</dbReference>
<dbReference type="Gene3D" id="2.130.10.30">
    <property type="entry name" value="Regulator of chromosome condensation 1/beta-lactamase-inhibitor protein II"/>
    <property type="match status" value="2"/>
</dbReference>
<feature type="repeat" description="RCC1" evidence="2">
    <location>
        <begin position="226"/>
        <end position="269"/>
    </location>
</feature>
<dbReference type="InterPro" id="IPR058923">
    <property type="entry name" value="RCC1-like_dom"/>
</dbReference>
<dbReference type="OrthoDB" id="70707at2759"/>
<evidence type="ECO:0000313" key="6">
    <source>
        <dbReference type="Proteomes" id="UP000077755"/>
    </source>
</evidence>
<dbReference type="InterPro" id="IPR009091">
    <property type="entry name" value="RCC1/BLIP-II"/>
</dbReference>
<dbReference type="KEGG" id="dcr:108203047"/>
<dbReference type="PANTHER" id="PTHR22870:SF466">
    <property type="entry name" value="ANKYRIN REPEAT-CONTAINING PROTEIN"/>
    <property type="match status" value="1"/>
</dbReference>
<feature type="repeat" description="RCC1" evidence="2">
    <location>
        <begin position="117"/>
        <end position="168"/>
    </location>
</feature>
<dbReference type="EMBL" id="LNRQ01000009">
    <property type="protein sequence ID" value="KZM83488.1"/>
    <property type="molecule type" value="Genomic_DNA"/>
</dbReference>
<keyword evidence="6" id="KW-1185">Reference proteome</keyword>
<keyword evidence="1" id="KW-0677">Repeat</keyword>
<accession>A0A175YK44</accession>
<dbReference type="PANTHER" id="PTHR22870">
    <property type="entry name" value="REGULATOR OF CHROMOSOME CONDENSATION"/>
    <property type="match status" value="1"/>
</dbReference>
<organism evidence="4">
    <name type="scientific">Daucus carota subsp. sativus</name>
    <name type="common">Carrot</name>
    <dbReference type="NCBI Taxonomy" id="79200"/>
    <lineage>
        <taxon>Eukaryota</taxon>
        <taxon>Viridiplantae</taxon>
        <taxon>Streptophyta</taxon>
        <taxon>Embryophyta</taxon>
        <taxon>Tracheophyta</taxon>
        <taxon>Spermatophyta</taxon>
        <taxon>Magnoliopsida</taxon>
        <taxon>eudicotyledons</taxon>
        <taxon>Gunneridae</taxon>
        <taxon>Pentapetalae</taxon>
        <taxon>asterids</taxon>
        <taxon>campanulids</taxon>
        <taxon>Apiales</taxon>
        <taxon>Apiaceae</taxon>
        <taxon>Apioideae</taxon>
        <taxon>Scandiceae</taxon>
        <taxon>Daucinae</taxon>
        <taxon>Daucus</taxon>
        <taxon>Daucus sect. Daucus</taxon>
    </lineage>
</organism>
<protein>
    <recommendedName>
        <fullName evidence="3">RCC1-like domain-containing protein</fullName>
    </recommendedName>
</protein>
<dbReference type="Pfam" id="PF25390">
    <property type="entry name" value="WD40_RLD"/>
    <property type="match status" value="1"/>
</dbReference>
<dbReference type="STRING" id="79200.A0A175YK44"/>
<gene>
    <name evidence="4" type="ORF">DCAR_031057</name>
    <name evidence="5" type="ORF">DCAR_0936035</name>
</gene>
<dbReference type="Gramene" id="KZM83488">
    <property type="protein sequence ID" value="KZM83488"/>
    <property type="gene ID" value="DCAR_031057"/>
</dbReference>
<dbReference type="InterPro" id="IPR051210">
    <property type="entry name" value="Ub_ligase/GEF_domain"/>
</dbReference>
<evidence type="ECO:0000313" key="4">
    <source>
        <dbReference type="EMBL" id="KZM83488.1"/>
    </source>
</evidence>
<reference evidence="4" key="1">
    <citation type="journal article" date="2016" name="Nat. Genet.">
        <title>A high-quality carrot genome assembly provides new insights into carotenoid accumulation and asterid genome evolution.</title>
        <authorList>
            <person name="Iorizzo M."/>
            <person name="Ellison S."/>
            <person name="Senalik D."/>
            <person name="Zeng P."/>
            <person name="Satapoomin P."/>
            <person name="Huang J."/>
            <person name="Bowman M."/>
            <person name="Iovene M."/>
            <person name="Sanseverino W."/>
            <person name="Cavagnaro P."/>
            <person name="Yildiz M."/>
            <person name="Macko-Podgorni A."/>
            <person name="Moranska E."/>
            <person name="Grzebelus E."/>
            <person name="Grzebelus D."/>
            <person name="Ashrafi H."/>
            <person name="Zheng Z."/>
            <person name="Cheng S."/>
            <person name="Spooner D."/>
            <person name="Van Deynze A."/>
            <person name="Simon P."/>
        </authorList>
    </citation>
    <scope>NUCLEOTIDE SEQUENCE [LARGE SCALE GENOMIC DNA]</scope>
    <source>
        <tissue evidence="4">Leaf</tissue>
    </source>
</reference>
<feature type="repeat" description="RCC1" evidence="2">
    <location>
        <begin position="172"/>
        <end position="225"/>
    </location>
</feature>
<reference evidence="5" key="2">
    <citation type="submission" date="2022-03" db="EMBL/GenBank/DDBJ databases">
        <title>Draft title - Genomic analysis of global carrot germplasm unveils the trajectory of domestication and the origin of high carotenoid orange carrot.</title>
        <authorList>
            <person name="Iorizzo M."/>
            <person name="Ellison S."/>
            <person name="Senalik D."/>
            <person name="Macko-Podgorni A."/>
            <person name="Grzebelus D."/>
            <person name="Bostan H."/>
            <person name="Rolling W."/>
            <person name="Curaba J."/>
            <person name="Simon P."/>
        </authorList>
    </citation>
    <scope>NUCLEOTIDE SEQUENCE</scope>
    <source>
        <tissue evidence="5">Leaf</tissue>
    </source>
</reference>
<proteinExistence type="predicted"/>
<feature type="domain" description="RCC1-like" evidence="3">
    <location>
        <begin position="13"/>
        <end position="385"/>
    </location>
</feature>
<feature type="repeat" description="RCC1" evidence="2">
    <location>
        <begin position="65"/>
        <end position="116"/>
    </location>
</feature>
<feature type="repeat" description="RCC1" evidence="2">
    <location>
        <begin position="270"/>
        <end position="334"/>
    </location>
</feature>
<dbReference type="PROSITE" id="PS50012">
    <property type="entry name" value="RCC1_3"/>
    <property type="match status" value="7"/>
</dbReference>
<evidence type="ECO:0000256" key="1">
    <source>
        <dbReference type="ARBA" id="ARBA00022737"/>
    </source>
</evidence>
<evidence type="ECO:0000313" key="5">
    <source>
        <dbReference type="EMBL" id="WOH16480.1"/>
    </source>
</evidence>
<feature type="repeat" description="RCC1" evidence="2">
    <location>
        <begin position="335"/>
        <end position="390"/>
    </location>
</feature>
<dbReference type="SUPFAM" id="SSF50985">
    <property type="entry name" value="RCC1/BLIP-II"/>
    <property type="match status" value="1"/>
</dbReference>
<dbReference type="Proteomes" id="UP000077755">
    <property type="component" value="Chromosome 9"/>
</dbReference>
<feature type="repeat" description="RCC1" evidence="2">
    <location>
        <begin position="12"/>
        <end position="64"/>
    </location>
</feature>